<dbReference type="InterPro" id="IPR036514">
    <property type="entry name" value="SGNH_hydro_sf"/>
</dbReference>
<name>A0A940YY77_9BURK</name>
<feature type="domain" description="SGNH hydrolase-type esterase" evidence="1">
    <location>
        <begin position="47"/>
        <end position="221"/>
    </location>
</feature>
<evidence type="ECO:0000313" key="3">
    <source>
        <dbReference type="Proteomes" id="UP000678374"/>
    </source>
</evidence>
<evidence type="ECO:0000259" key="1">
    <source>
        <dbReference type="Pfam" id="PF13472"/>
    </source>
</evidence>
<dbReference type="CDD" id="cd01836">
    <property type="entry name" value="FeeA_FeeB_like"/>
    <property type="match status" value="1"/>
</dbReference>
<keyword evidence="2" id="KW-0378">Hydrolase</keyword>
<dbReference type="Proteomes" id="UP000678374">
    <property type="component" value="Unassembled WGS sequence"/>
</dbReference>
<dbReference type="SUPFAM" id="SSF52266">
    <property type="entry name" value="SGNH hydrolase"/>
    <property type="match status" value="1"/>
</dbReference>
<dbReference type="RefSeq" id="WP_210804014.1">
    <property type="nucleotide sequence ID" value="NZ_JAGQDE010000026.1"/>
</dbReference>
<evidence type="ECO:0000313" key="2">
    <source>
        <dbReference type="EMBL" id="MBQ0961330.1"/>
    </source>
</evidence>
<comment type="caution">
    <text evidence="2">The sequence shown here is derived from an EMBL/GenBank/DDBJ whole genome shotgun (WGS) entry which is preliminary data.</text>
</comment>
<organism evidence="2 3">
    <name type="scientific">Ideonella aquatica</name>
    <dbReference type="NCBI Taxonomy" id="2824119"/>
    <lineage>
        <taxon>Bacteria</taxon>
        <taxon>Pseudomonadati</taxon>
        <taxon>Pseudomonadota</taxon>
        <taxon>Betaproteobacteria</taxon>
        <taxon>Burkholderiales</taxon>
        <taxon>Sphaerotilaceae</taxon>
        <taxon>Ideonella</taxon>
    </lineage>
</organism>
<accession>A0A940YY77</accession>
<keyword evidence="3" id="KW-1185">Reference proteome</keyword>
<dbReference type="EMBL" id="JAGQDE010000026">
    <property type="protein sequence ID" value="MBQ0961330.1"/>
    <property type="molecule type" value="Genomic_DNA"/>
</dbReference>
<dbReference type="Gene3D" id="3.40.50.1110">
    <property type="entry name" value="SGNH hydrolase"/>
    <property type="match status" value="1"/>
</dbReference>
<dbReference type="AlphaFoldDB" id="A0A940YY77"/>
<dbReference type="Pfam" id="PF13472">
    <property type="entry name" value="Lipase_GDSL_2"/>
    <property type="match status" value="1"/>
</dbReference>
<dbReference type="InterPro" id="IPR013830">
    <property type="entry name" value="SGNH_hydro"/>
</dbReference>
<protein>
    <submittedName>
        <fullName evidence="2">SGNH/GDSL hydrolase family protein</fullName>
    </submittedName>
</protein>
<gene>
    <name evidence="2" type="ORF">KAK06_20405</name>
</gene>
<sequence length="237" mass="24702">MLAKLALGPLLIAQGRQVRRQALRLPEAAGPRSGVAGEGAARWRLLVLGDSSGAGVGVTHQDQALAAPLAAALAARLGGAVAWRLLATTGHTAADALQALREAELAPADLLVTALGVNDAVGQTRPQRFVATLDAIHAEAQARCGVRCTLHSALPPMGRFPLLPQPLRWVMGRDAARLDSALARHVRGRSDRRHVPLPAVPDGPLDGWVAEDGFHPGPRGYPAWAQALAEAGAAVLR</sequence>
<dbReference type="GO" id="GO:0016788">
    <property type="term" value="F:hydrolase activity, acting on ester bonds"/>
    <property type="evidence" value="ECO:0007669"/>
    <property type="project" value="UniProtKB-ARBA"/>
</dbReference>
<reference evidence="2" key="1">
    <citation type="submission" date="2021-04" db="EMBL/GenBank/DDBJ databases">
        <title>The genome sequence of Ideonella sp. 4Y11.</title>
        <authorList>
            <person name="Liu Y."/>
        </authorList>
    </citation>
    <scope>NUCLEOTIDE SEQUENCE</scope>
    <source>
        <strain evidence="2">4Y11</strain>
    </source>
</reference>
<proteinExistence type="predicted"/>